<evidence type="ECO:0000313" key="9">
    <source>
        <dbReference type="Proteomes" id="UP000004947"/>
    </source>
</evidence>
<dbReference type="InterPro" id="IPR001640">
    <property type="entry name" value="Lgt"/>
</dbReference>
<comment type="catalytic activity">
    <reaction evidence="7">
        <text>L-cysteinyl-[prolipoprotein] + a 1,2-diacyl-sn-glycero-3-phospho-(1'-sn-glycerol) = an S-1,2-diacyl-sn-glyceryl-L-cysteinyl-[prolipoprotein] + sn-glycerol 1-phosphate + H(+)</text>
        <dbReference type="Rhea" id="RHEA:56712"/>
        <dbReference type="Rhea" id="RHEA-COMP:14679"/>
        <dbReference type="Rhea" id="RHEA-COMP:14680"/>
        <dbReference type="ChEBI" id="CHEBI:15378"/>
        <dbReference type="ChEBI" id="CHEBI:29950"/>
        <dbReference type="ChEBI" id="CHEBI:57685"/>
        <dbReference type="ChEBI" id="CHEBI:64716"/>
        <dbReference type="ChEBI" id="CHEBI:140658"/>
        <dbReference type="EC" id="2.5.1.145"/>
    </reaction>
</comment>
<evidence type="ECO:0000256" key="7">
    <source>
        <dbReference type="HAMAP-Rule" id="MF_01147"/>
    </source>
</evidence>
<comment type="similarity">
    <text evidence="1 7">Belongs to the Lgt family.</text>
</comment>
<feature type="transmembrane region" description="Helical" evidence="7">
    <location>
        <begin position="246"/>
        <end position="265"/>
    </location>
</feature>
<dbReference type="EC" id="2.5.1.145" evidence="7"/>
<feature type="binding site" evidence="7">
    <location>
        <position position="136"/>
    </location>
    <ligand>
        <name>a 1,2-diacyl-sn-glycero-3-phospho-(1'-sn-glycerol)</name>
        <dbReference type="ChEBI" id="CHEBI:64716"/>
    </ligand>
</feature>
<organism evidence="8 9">
    <name type="scientific">Lentisphaera araneosa HTCC2155</name>
    <dbReference type="NCBI Taxonomy" id="313628"/>
    <lineage>
        <taxon>Bacteria</taxon>
        <taxon>Pseudomonadati</taxon>
        <taxon>Lentisphaerota</taxon>
        <taxon>Lentisphaeria</taxon>
        <taxon>Lentisphaerales</taxon>
        <taxon>Lentisphaeraceae</taxon>
        <taxon>Lentisphaera</taxon>
    </lineage>
</organism>
<feature type="transmembrane region" description="Helical" evidence="7">
    <location>
        <begin position="93"/>
        <end position="110"/>
    </location>
</feature>
<dbReference type="HAMAP" id="MF_01147">
    <property type="entry name" value="Lgt"/>
    <property type="match status" value="1"/>
</dbReference>
<dbReference type="GO" id="GO:0008961">
    <property type="term" value="F:phosphatidylglycerol-prolipoprotein diacylglyceryl transferase activity"/>
    <property type="evidence" value="ECO:0007669"/>
    <property type="project" value="UniProtKB-UniRule"/>
</dbReference>
<comment type="function">
    <text evidence="7">Catalyzes the transfer of the diacylglyceryl group from phosphatidylglycerol to the sulfhydryl group of the N-terminal cysteine of a prolipoprotein, the first step in the formation of mature lipoproteins.</text>
</comment>
<comment type="subcellular location">
    <subcellularLocation>
        <location evidence="7">Cell membrane</location>
        <topology evidence="7">Multi-pass membrane protein</topology>
    </subcellularLocation>
</comment>
<evidence type="ECO:0000256" key="2">
    <source>
        <dbReference type="ARBA" id="ARBA00022475"/>
    </source>
</evidence>
<feature type="transmembrane region" description="Helical" evidence="7">
    <location>
        <begin position="188"/>
        <end position="207"/>
    </location>
</feature>
<keyword evidence="2 7" id="KW-1003">Cell membrane</keyword>
<accession>A6DUC8</accession>
<proteinExistence type="inferred from homology"/>
<feature type="transmembrane region" description="Helical" evidence="7">
    <location>
        <begin position="117"/>
        <end position="134"/>
    </location>
</feature>
<comment type="pathway">
    <text evidence="7">Protein modification; lipoprotein biosynthesis (diacylglyceryl transfer).</text>
</comment>
<dbReference type="UniPathway" id="UPA00664"/>
<dbReference type="RefSeq" id="WP_007281411.1">
    <property type="nucleotide sequence ID" value="NZ_ABCK01000053.1"/>
</dbReference>
<dbReference type="Proteomes" id="UP000004947">
    <property type="component" value="Unassembled WGS sequence"/>
</dbReference>
<keyword evidence="5 7" id="KW-1133">Transmembrane helix</keyword>
<evidence type="ECO:0000256" key="1">
    <source>
        <dbReference type="ARBA" id="ARBA00007150"/>
    </source>
</evidence>
<keyword evidence="9" id="KW-1185">Reference proteome</keyword>
<keyword evidence="6 7" id="KW-0472">Membrane</keyword>
<evidence type="ECO:0000256" key="4">
    <source>
        <dbReference type="ARBA" id="ARBA00022692"/>
    </source>
</evidence>
<dbReference type="PANTHER" id="PTHR30589">
    <property type="entry name" value="PROLIPOPROTEIN DIACYLGLYCERYL TRANSFERASE"/>
    <property type="match status" value="1"/>
</dbReference>
<dbReference type="Pfam" id="PF01790">
    <property type="entry name" value="LGT"/>
    <property type="match status" value="1"/>
</dbReference>
<sequence length="279" mass="31258">MKEIFLEFDLFGSQIILRWFQVMAASGFLAALFLLKKRAKIYGQDPDKIETTLFYSMIGAIIGARALFVVRYWDENFANRPFSKIFAFQEGGLVFQGGLIGGLIIAYFICKRNKINFLTALDIAAPCIALAHAFGRIGCFLNGCCFGGRCSVDAIAVQYPKGSFPWTDHLKRGFIEPQAELSAAVHPAPLYSVFALVGVCLLLCYLSKKLAKPGMIFGLYFCVYSLWRIIVEFFRDDQDLTAGLSLAQYIAIGTFLLGCVIIVLCRRNRELDFPQLEKE</sequence>
<keyword evidence="3 7" id="KW-0808">Transferase</keyword>
<dbReference type="GO" id="GO:0042158">
    <property type="term" value="P:lipoprotein biosynthetic process"/>
    <property type="evidence" value="ECO:0007669"/>
    <property type="project" value="UniProtKB-UniRule"/>
</dbReference>
<dbReference type="eggNOG" id="COG0682">
    <property type="taxonomic scope" value="Bacteria"/>
</dbReference>
<dbReference type="STRING" id="313628.LNTAR_02674"/>
<evidence type="ECO:0000256" key="6">
    <source>
        <dbReference type="ARBA" id="ARBA00023136"/>
    </source>
</evidence>
<dbReference type="NCBIfam" id="TIGR00544">
    <property type="entry name" value="lgt"/>
    <property type="match status" value="1"/>
</dbReference>
<evidence type="ECO:0000256" key="5">
    <source>
        <dbReference type="ARBA" id="ARBA00022989"/>
    </source>
</evidence>
<dbReference type="OrthoDB" id="871140at2"/>
<dbReference type="AlphaFoldDB" id="A6DUC8"/>
<feature type="transmembrane region" description="Helical" evidence="7">
    <location>
        <begin position="15"/>
        <end position="34"/>
    </location>
</feature>
<feature type="transmembrane region" description="Helical" evidence="7">
    <location>
        <begin position="214"/>
        <end position="234"/>
    </location>
</feature>
<dbReference type="EMBL" id="ABCK01000053">
    <property type="protein sequence ID" value="EDM24752.1"/>
    <property type="molecule type" value="Genomic_DNA"/>
</dbReference>
<name>A6DUC8_9BACT</name>
<keyword evidence="4 7" id="KW-0812">Transmembrane</keyword>
<protein>
    <recommendedName>
        <fullName evidence="7">Phosphatidylglycerol--prolipoprotein diacylglyceryl transferase</fullName>
        <ecNumber evidence="7">2.5.1.145</ecNumber>
    </recommendedName>
</protein>
<dbReference type="PANTHER" id="PTHR30589:SF0">
    <property type="entry name" value="PHOSPHATIDYLGLYCEROL--PROLIPOPROTEIN DIACYLGLYCERYL TRANSFERASE"/>
    <property type="match status" value="1"/>
</dbReference>
<keyword evidence="8" id="KW-0449">Lipoprotein</keyword>
<evidence type="ECO:0000256" key="3">
    <source>
        <dbReference type="ARBA" id="ARBA00022679"/>
    </source>
</evidence>
<reference evidence="8 9" key="1">
    <citation type="journal article" date="2010" name="J. Bacteriol.">
        <title>Genome sequence of Lentisphaera araneosa HTCC2155T, the type species of the order Lentisphaerales in the phylum Lentisphaerae.</title>
        <authorList>
            <person name="Thrash J.C."/>
            <person name="Cho J.C."/>
            <person name="Vergin K.L."/>
            <person name="Morris R.M."/>
            <person name="Giovannoni S.J."/>
        </authorList>
    </citation>
    <scope>NUCLEOTIDE SEQUENCE [LARGE SCALE GENOMIC DNA]</scope>
    <source>
        <strain evidence="8 9">HTCC2155</strain>
    </source>
</reference>
<dbReference type="GO" id="GO:0005886">
    <property type="term" value="C:plasma membrane"/>
    <property type="evidence" value="ECO:0007669"/>
    <property type="project" value="UniProtKB-SubCell"/>
</dbReference>
<evidence type="ECO:0000313" key="8">
    <source>
        <dbReference type="EMBL" id="EDM24752.1"/>
    </source>
</evidence>
<gene>
    <name evidence="7" type="primary">lgt</name>
    <name evidence="8" type="ORF">LNTAR_02674</name>
</gene>
<comment type="caution">
    <text evidence="8">The sequence shown here is derived from an EMBL/GenBank/DDBJ whole genome shotgun (WGS) entry which is preliminary data.</text>
</comment>
<feature type="transmembrane region" description="Helical" evidence="7">
    <location>
        <begin position="54"/>
        <end position="73"/>
    </location>
</feature>